<evidence type="ECO:0000313" key="2">
    <source>
        <dbReference type="EMBL" id="KAF7291260.1"/>
    </source>
</evidence>
<name>A0A8H6S0V8_9AGAR</name>
<dbReference type="AlphaFoldDB" id="A0A8H6S0V8"/>
<gene>
    <name evidence="2" type="ORF">MIND_01269800</name>
</gene>
<organism evidence="2 3">
    <name type="scientific">Mycena indigotica</name>
    <dbReference type="NCBI Taxonomy" id="2126181"/>
    <lineage>
        <taxon>Eukaryota</taxon>
        <taxon>Fungi</taxon>
        <taxon>Dikarya</taxon>
        <taxon>Basidiomycota</taxon>
        <taxon>Agaricomycotina</taxon>
        <taxon>Agaricomycetes</taxon>
        <taxon>Agaricomycetidae</taxon>
        <taxon>Agaricales</taxon>
        <taxon>Marasmiineae</taxon>
        <taxon>Mycenaceae</taxon>
        <taxon>Mycena</taxon>
    </lineage>
</organism>
<evidence type="ECO:0000313" key="3">
    <source>
        <dbReference type="Proteomes" id="UP000636479"/>
    </source>
</evidence>
<feature type="region of interest" description="Disordered" evidence="1">
    <location>
        <begin position="122"/>
        <end position="144"/>
    </location>
</feature>
<dbReference type="GeneID" id="59351692"/>
<sequence length="248" mass="25306">MDQPPSVTNAHANALAAAQIAYFPPPPPPFPGLGLPPAPAHWSLPAAAAGHGALPAADTQLADVVRQFLAVQTALLEKLIPQPAVAPLPSANATELLNQVRGAQPTRRAYFPPPPAGLGVAPASATAPFQSPSTNTAPAPAAAAGSGPVLTDAIDLLHQIRAAQDRRAGAHAAELTAVRRLVLQLRARLTAVEKERDTERAARADLMRALQAAAGNGLNGCDNDSESACSDDAVKVDLAEEAGTGSKL</sequence>
<dbReference type="RefSeq" id="XP_037214382.1">
    <property type="nucleotide sequence ID" value="XM_037369176.1"/>
</dbReference>
<evidence type="ECO:0000256" key="1">
    <source>
        <dbReference type="SAM" id="MobiDB-lite"/>
    </source>
</evidence>
<reference evidence="2" key="1">
    <citation type="submission" date="2020-05" db="EMBL/GenBank/DDBJ databases">
        <title>Mycena genomes resolve the evolution of fungal bioluminescence.</title>
        <authorList>
            <person name="Tsai I.J."/>
        </authorList>
    </citation>
    <scope>NUCLEOTIDE SEQUENCE</scope>
    <source>
        <strain evidence="2">171206Taipei</strain>
    </source>
</reference>
<accession>A0A8H6S0V8</accession>
<keyword evidence="3" id="KW-1185">Reference proteome</keyword>
<proteinExistence type="predicted"/>
<feature type="compositionally biased region" description="Polar residues" evidence="1">
    <location>
        <begin position="127"/>
        <end position="136"/>
    </location>
</feature>
<protein>
    <submittedName>
        <fullName evidence="2">Uncharacterized protein</fullName>
    </submittedName>
</protein>
<dbReference type="EMBL" id="JACAZF010000013">
    <property type="protein sequence ID" value="KAF7291260.1"/>
    <property type="molecule type" value="Genomic_DNA"/>
</dbReference>
<comment type="caution">
    <text evidence="2">The sequence shown here is derived from an EMBL/GenBank/DDBJ whole genome shotgun (WGS) entry which is preliminary data.</text>
</comment>
<dbReference type="Proteomes" id="UP000636479">
    <property type="component" value="Unassembled WGS sequence"/>
</dbReference>